<dbReference type="InterPro" id="IPR013749">
    <property type="entry name" value="PM/HMP-P_kinase-1"/>
</dbReference>
<evidence type="ECO:0000256" key="2">
    <source>
        <dbReference type="ARBA" id="ARBA00022679"/>
    </source>
</evidence>
<dbReference type="GO" id="GO:0008478">
    <property type="term" value="F:pyridoxal kinase activity"/>
    <property type="evidence" value="ECO:0007669"/>
    <property type="project" value="UniProtKB-EC"/>
</dbReference>
<evidence type="ECO:0000256" key="5">
    <source>
        <dbReference type="ARBA" id="ARBA00022840"/>
    </source>
</evidence>
<sequence length="283" mass="30409">MRILSIQSAVAYGHVGNSAAVFPLQRLGHEVMPVNTVLFSNHTGYGDWKGPLIPGDDVRAVIEGINDRGGLDDTELIISGYQGGSSIGDAILDSVALAREKNPKVLYSCDPVLGSADTGCFVSPEVQELIRDRVIQHADIITPNQFELGFVTGTDPKTLDDVLASVKKAQEIGPKTVLVTSVQTPDTPENSIQMLAVNEDEAWLITTDKLPIKANGSGDVTQALFASHYVSGKSLKEALELTTASVYELLKNTLDSGQRELQLIESQEAYVAPKQSFTAEKIS</sequence>
<dbReference type="NCBIfam" id="NF004398">
    <property type="entry name" value="PRK05756.1"/>
    <property type="match status" value="1"/>
</dbReference>
<feature type="domain" description="Pyridoxamine kinase/Phosphomethylpyrimidine kinase" evidence="6">
    <location>
        <begin position="95"/>
        <end position="259"/>
    </location>
</feature>
<dbReference type="SUPFAM" id="SSF53613">
    <property type="entry name" value="Ribokinase-like"/>
    <property type="match status" value="1"/>
</dbReference>
<protein>
    <recommendedName>
        <fullName evidence="1">pyridoxal kinase</fullName>
        <ecNumber evidence="1">2.7.1.35</ecNumber>
    </recommendedName>
</protein>
<evidence type="ECO:0000256" key="4">
    <source>
        <dbReference type="ARBA" id="ARBA00022777"/>
    </source>
</evidence>
<reference evidence="7 8" key="1">
    <citation type="journal article" date="2014" name="Int. J. Syst. Evol. Microbiol.">
        <title>Complete genome sequence of Corynebacterium casei LMG S-19264T (=DSM 44701T), isolated from a smear-ripened cheese.</title>
        <authorList>
            <consortium name="US DOE Joint Genome Institute (JGI-PGF)"/>
            <person name="Walter F."/>
            <person name="Albersmeier A."/>
            <person name="Kalinowski J."/>
            <person name="Ruckert C."/>
        </authorList>
    </citation>
    <scope>NUCLEOTIDE SEQUENCE [LARGE SCALE GENOMIC DNA]</scope>
    <source>
        <strain evidence="7 8">CCM 8669</strain>
    </source>
</reference>
<dbReference type="Pfam" id="PF08543">
    <property type="entry name" value="Phos_pyr_kin"/>
    <property type="match status" value="1"/>
</dbReference>
<dbReference type="EC" id="2.7.1.35" evidence="1"/>
<dbReference type="Proteomes" id="UP000600171">
    <property type="component" value="Unassembled WGS sequence"/>
</dbReference>
<evidence type="ECO:0000256" key="1">
    <source>
        <dbReference type="ARBA" id="ARBA00012104"/>
    </source>
</evidence>
<dbReference type="InterPro" id="IPR029056">
    <property type="entry name" value="Ribokinase-like"/>
</dbReference>
<dbReference type="InterPro" id="IPR004625">
    <property type="entry name" value="PyrdxlKinase"/>
</dbReference>
<dbReference type="AlphaFoldDB" id="A0A917IN83"/>
<gene>
    <name evidence="7" type="primary">pdxY</name>
    <name evidence="7" type="ORF">GCM10007359_04150</name>
</gene>
<evidence type="ECO:0000259" key="6">
    <source>
        <dbReference type="Pfam" id="PF08543"/>
    </source>
</evidence>
<dbReference type="RefSeq" id="WP_188358670.1">
    <property type="nucleotide sequence ID" value="NZ_BMDC01000001.1"/>
</dbReference>
<evidence type="ECO:0000256" key="3">
    <source>
        <dbReference type="ARBA" id="ARBA00022741"/>
    </source>
</evidence>
<dbReference type="Gene3D" id="3.40.1190.20">
    <property type="match status" value="1"/>
</dbReference>
<dbReference type="PANTHER" id="PTHR10534">
    <property type="entry name" value="PYRIDOXAL KINASE"/>
    <property type="match status" value="1"/>
</dbReference>
<dbReference type="GO" id="GO:0009443">
    <property type="term" value="P:pyridoxal 5'-phosphate salvage"/>
    <property type="evidence" value="ECO:0007669"/>
    <property type="project" value="InterPro"/>
</dbReference>
<proteinExistence type="predicted"/>
<keyword evidence="5" id="KW-0067">ATP-binding</keyword>
<accession>A0A917IN83</accession>
<dbReference type="GO" id="GO:0005524">
    <property type="term" value="F:ATP binding"/>
    <property type="evidence" value="ECO:0007669"/>
    <property type="project" value="UniProtKB-KW"/>
</dbReference>
<keyword evidence="3" id="KW-0547">Nucleotide-binding</keyword>
<dbReference type="CDD" id="cd01173">
    <property type="entry name" value="pyridoxal_pyridoxamine_kinase"/>
    <property type="match status" value="1"/>
</dbReference>
<keyword evidence="2" id="KW-0808">Transferase</keyword>
<name>A0A917IN83_9MICC</name>
<evidence type="ECO:0000313" key="8">
    <source>
        <dbReference type="Proteomes" id="UP000600171"/>
    </source>
</evidence>
<keyword evidence="8" id="KW-1185">Reference proteome</keyword>
<dbReference type="EMBL" id="BMDC01000001">
    <property type="protein sequence ID" value="GGH58215.1"/>
    <property type="molecule type" value="Genomic_DNA"/>
</dbReference>
<evidence type="ECO:0000313" key="7">
    <source>
        <dbReference type="EMBL" id="GGH58215.1"/>
    </source>
</evidence>
<comment type="caution">
    <text evidence="7">The sequence shown here is derived from an EMBL/GenBank/DDBJ whole genome shotgun (WGS) entry which is preliminary data.</text>
</comment>
<dbReference type="NCBIfam" id="TIGR00687">
    <property type="entry name" value="pyridox_kin"/>
    <property type="match status" value="1"/>
</dbReference>
<dbReference type="GO" id="GO:0005829">
    <property type="term" value="C:cytosol"/>
    <property type="evidence" value="ECO:0007669"/>
    <property type="project" value="TreeGrafter"/>
</dbReference>
<keyword evidence="4 7" id="KW-0418">Kinase</keyword>
<dbReference type="PANTHER" id="PTHR10534:SF2">
    <property type="entry name" value="PYRIDOXAL KINASE"/>
    <property type="match status" value="1"/>
</dbReference>
<organism evidence="7 8">
    <name type="scientific">Rothia aerolata</name>
    <dbReference type="NCBI Taxonomy" id="1812262"/>
    <lineage>
        <taxon>Bacteria</taxon>
        <taxon>Bacillati</taxon>
        <taxon>Actinomycetota</taxon>
        <taxon>Actinomycetes</taxon>
        <taxon>Micrococcales</taxon>
        <taxon>Micrococcaceae</taxon>
        <taxon>Rothia</taxon>
    </lineage>
</organism>